<dbReference type="AlphaFoldDB" id="A0A134BCP5"/>
<protein>
    <submittedName>
        <fullName evidence="1">Uncharacterized protein</fullName>
    </submittedName>
</protein>
<sequence length="69" mass="8121">MRQEKTYYEKHISSFAFIALEEKRSKPLKGYRGCTLEAFFLWCREVLLLIFKSYSSQKTMGFTALGEVI</sequence>
<reference evidence="1 2" key="1">
    <citation type="submission" date="2016-01" db="EMBL/GenBank/DDBJ databases">
        <authorList>
            <person name="Oliw E.H."/>
        </authorList>
    </citation>
    <scope>NUCLEOTIDE SEQUENCE [LARGE SCALE GENOMIC DNA]</scope>
    <source>
        <strain evidence="1 2">DNF00307</strain>
    </source>
</reference>
<accession>A0A134BCP5</accession>
<dbReference type="STRING" id="419005.HMPREF1860_01278"/>
<comment type="caution">
    <text evidence="1">The sequence shown here is derived from an EMBL/GenBank/DDBJ whole genome shotgun (WGS) entry which is preliminary data.</text>
</comment>
<dbReference type="EMBL" id="LSDL01000058">
    <property type="protein sequence ID" value="KXB77723.1"/>
    <property type="molecule type" value="Genomic_DNA"/>
</dbReference>
<organism evidence="1">
    <name type="scientific">Prevotella amnii</name>
    <dbReference type="NCBI Taxonomy" id="419005"/>
    <lineage>
        <taxon>Bacteria</taxon>
        <taxon>Pseudomonadati</taxon>
        <taxon>Bacteroidota</taxon>
        <taxon>Bacteroidia</taxon>
        <taxon>Bacteroidales</taxon>
        <taxon>Prevotellaceae</taxon>
        <taxon>Prevotella</taxon>
    </lineage>
</organism>
<gene>
    <name evidence="1" type="ORF">HMPREF1860_01278</name>
</gene>
<evidence type="ECO:0000313" key="2">
    <source>
        <dbReference type="Proteomes" id="UP000070531"/>
    </source>
</evidence>
<evidence type="ECO:0000313" key="1">
    <source>
        <dbReference type="EMBL" id="KXB77723.1"/>
    </source>
</evidence>
<name>A0A134BCP5_9BACT</name>
<dbReference type="Proteomes" id="UP000070531">
    <property type="component" value="Unassembled WGS sequence"/>
</dbReference>
<proteinExistence type="predicted"/>
<dbReference type="PATRIC" id="fig|419005.5.peg.1285"/>